<organism evidence="6 7">
    <name type="scientific">Conyzicola nivalis</name>
    <dbReference type="NCBI Taxonomy" id="1477021"/>
    <lineage>
        <taxon>Bacteria</taxon>
        <taxon>Bacillati</taxon>
        <taxon>Actinomycetota</taxon>
        <taxon>Actinomycetes</taxon>
        <taxon>Micrococcales</taxon>
        <taxon>Microbacteriaceae</taxon>
        <taxon>Conyzicola</taxon>
    </lineage>
</organism>
<dbReference type="CDD" id="cd01392">
    <property type="entry name" value="HTH_LacI"/>
    <property type="match status" value="1"/>
</dbReference>
<dbReference type="InterPro" id="IPR000843">
    <property type="entry name" value="HTH_LacI"/>
</dbReference>
<evidence type="ECO:0000259" key="5">
    <source>
        <dbReference type="PROSITE" id="PS50932"/>
    </source>
</evidence>
<evidence type="ECO:0000256" key="3">
    <source>
        <dbReference type="ARBA" id="ARBA00023125"/>
    </source>
</evidence>
<dbReference type="PANTHER" id="PTHR30146:SF148">
    <property type="entry name" value="HTH-TYPE TRANSCRIPTIONAL REPRESSOR PURR-RELATED"/>
    <property type="match status" value="1"/>
</dbReference>
<dbReference type="PANTHER" id="PTHR30146">
    <property type="entry name" value="LACI-RELATED TRANSCRIPTIONAL REPRESSOR"/>
    <property type="match status" value="1"/>
</dbReference>
<dbReference type="Gene3D" id="1.10.260.40">
    <property type="entry name" value="lambda repressor-like DNA-binding domains"/>
    <property type="match status" value="1"/>
</dbReference>
<sequence>MVMRITSPKDEKVVWAMSLHKSQRVTQRTIAELAGVSQATVSLVLNGKTDAGTRIPESTRQRVLDVIAETTYVADPAARSLAGVGNNLVGVFTYEHAFPNESSDFYTPLLTGVESAAEQIGVDLLMFTSAPVIDGRRRVFHEKNRLRLADGCLLLGREMDADELERLVDSDYPFVAIGRRDAADGRIPYVGVDYVTATATLARMALDVGHTDFLYLHLPFAAESTRDRKNGLTRALDVAGVTATTLSSDGSDLEGLWAQIRAAAPTVLFVEDPAHAQSIYDLAAADGISMPGDLSMVVLGERTRPTDNAADYTRLSAPRQELGVVAMRLLDQIMNGTRGAEQLPHQRLLECEIIRGTTLGAPRAGSLT</sequence>
<keyword evidence="4" id="KW-0804">Transcription</keyword>
<name>A0ABV2QN36_9MICO</name>
<dbReference type="CDD" id="cd06267">
    <property type="entry name" value="PBP1_LacI_sugar_binding-like"/>
    <property type="match status" value="1"/>
</dbReference>
<dbReference type="Gene3D" id="3.40.50.2300">
    <property type="match status" value="2"/>
</dbReference>
<protein>
    <submittedName>
        <fullName evidence="6">DNA-binding LacI/PurR family transcriptional regulator</fullName>
    </submittedName>
</protein>
<dbReference type="Pfam" id="PF13377">
    <property type="entry name" value="Peripla_BP_3"/>
    <property type="match status" value="1"/>
</dbReference>
<keyword evidence="2" id="KW-0805">Transcription regulation</keyword>
<evidence type="ECO:0000256" key="4">
    <source>
        <dbReference type="ARBA" id="ARBA00023163"/>
    </source>
</evidence>
<gene>
    <name evidence="6" type="ORF">ABIE21_001974</name>
</gene>
<dbReference type="InterPro" id="IPR028082">
    <property type="entry name" value="Peripla_BP_I"/>
</dbReference>
<dbReference type="SUPFAM" id="SSF53822">
    <property type="entry name" value="Periplasmic binding protein-like I"/>
    <property type="match status" value="1"/>
</dbReference>
<accession>A0ABV2QN36</accession>
<dbReference type="SMART" id="SM00354">
    <property type="entry name" value="HTH_LACI"/>
    <property type="match status" value="1"/>
</dbReference>
<evidence type="ECO:0000313" key="6">
    <source>
        <dbReference type="EMBL" id="MET4582464.1"/>
    </source>
</evidence>
<dbReference type="Pfam" id="PF00356">
    <property type="entry name" value="LacI"/>
    <property type="match status" value="1"/>
</dbReference>
<keyword evidence="1" id="KW-0678">Repressor</keyword>
<dbReference type="InterPro" id="IPR010982">
    <property type="entry name" value="Lambda_DNA-bd_dom_sf"/>
</dbReference>
<dbReference type="EMBL" id="JBEPSJ010000002">
    <property type="protein sequence ID" value="MET4582464.1"/>
    <property type="molecule type" value="Genomic_DNA"/>
</dbReference>
<comment type="caution">
    <text evidence="6">The sequence shown here is derived from an EMBL/GenBank/DDBJ whole genome shotgun (WGS) entry which is preliminary data.</text>
</comment>
<dbReference type="Proteomes" id="UP001549257">
    <property type="component" value="Unassembled WGS sequence"/>
</dbReference>
<dbReference type="PROSITE" id="PS50932">
    <property type="entry name" value="HTH_LACI_2"/>
    <property type="match status" value="1"/>
</dbReference>
<dbReference type="InterPro" id="IPR046335">
    <property type="entry name" value="LacI/GalR-like_sensor"/>
</dbReference>
<keyword evidence="7" id="KW-1185">Reference proteome</keyword>
<evidence type="ECO:0000313" key="7">
    <source>
        <dbReference type="Proteomes" id="UP001549257"/>
    </source>
</evidence>
<evidence type="ECO:0000256" key="1">
    <source>
        <dbReference type="ARBA" id="ARBA00022491"/>
    </source>
</evidence>
<feature type="domain" description="HTH lacI-type" evidence="5">
    <location>
        <begin position="25"/>
        <end position="83"/>
    </location>
</feature>
<reference evidence="6 7" key="1">
    <citation type="submission" date="2024-06" db="EMBL/GenBank/DDBJ databases">
        <title>Sorghum-associated microbial communities from plants grown in Nebraska, USA.</title>
        <authorList>
            <person name="Schachtman D."/>
        </authorList>
    </citation>
    <scope>NUCLEOTIDE SEQUENCE [LARGE SCALE GENOMIC DNA]</scope>
    <source>
        <strain evidence="6 7">2857</strain>
    </source>
</reference>
<proteinExistence type="predicted"/>
<evidence type="ECO:0000256" key="2">
    <source>
        <dbReference type="ARBA" id="ARBA00023015"/>
    </source>
</evidence>
<dbReference type="GO" id="GO:0003677">
    <property type="term" value="F:DNA binding"/>
    <property type="evidence" value="ECO:0007669"/>
    <property type="project" value="UniProtKB-KW"/>
</dbReference>
<keyword evidence="3 6" id="KW-0238">DNA-binding</keyword>
<dbReference type="SUPFAM" id="SSF47413">
    <property type="entry name" value="lambda repressor-like DNA-binding domains"/>
    <property type="match status" value="1"/>
</dbReference>